<dbReference type="PANTHER" id="PTHR38471:SF2">
    <property type="entry name" value="FOUR HELIX BUNDLE PROTEIN"/>
    <property type="match status" value="1"/>
</dbReference>
<dbReference type="Gene3D" id="1.20.1440.60">
    <property type="entry name" value="23S rRNA-intervening sequence"/>
    <property type="match status" value="1"/>
</dbReference>
<accession>A0A382FDP2</accession>
<name>A0A382FDP2_9ZZZZ</name>
<protein>
    <recommendedName>
        <fullName evidence="2">Four helix bundle protein</fullName>
    </recommendedName>
</protein>
<dbReference type="NCBIfam" id="TIGR02436">
    <property type="entry name" value="four helix bundle protein"/>
    <property type="match status" value="1"/>
</dbReference>
<evidence type="ECO:0000313" key="1">
    <source>
        <dbReference type="EMBL" id="SVB61040.1"/>
    </source>
</evidence>
<dbReference type="AlphaFoldDB" id="A0A382FDP2"/>
<dbReference type="SUPFAM" id="SSF158446">
    <property type="entry name" value="IVS-encoded protein-like"/>
    <property type="match status" value="1"/>
</dbReference>
<dbReference type="PANTHER" id="PTHR38471">
    <property type="entry name" value="FOUR HELIX BUNDLE PROTEIN"/>
    <property type="match status" value="1"/>
</dbReference>
<dbReference type="EMBL" id="UINC01049357">
    <property type="protein sequence ID" value="SVB61040.1"/>
    <property type="molecule type" value="Genomic_DNA"/>
</dbReference>
<reference evidence="1" key="1">
    <citation type="submission" date="2018-05" db="EMBL/GenBank/DDBJ databases">
        <authorList>
            <person name="Lanie J.A."/>
            <person name="Ng W.-L."/>
            <person name="Kazmierczak K.M."/>
            <person name="Andrzejewski T.M."/>
            <person name="Davidsen T.M."/>
            <person name="Wayne K.J."/>
            <person name="Tettelin H."/>
            <person name="Glass J.I."/>
            <person name="Rusch D."/>
            <person name="Podicherti R."/>
            <person name="Tsui H.-C.T."/>
            <person name="Winkler M.E."/>
        </authorList>
    </citation>
    <scope>NUCLEOTIDE SEQUENCE</scope>
</reference>
<dbReference type="InterPro" id="IPR012657">
    <property type="entry name" value="23S_rRNA-intervening_sequence"/>
</dbReference>
<dbReference type="CDD" id="cd16377">
    <property type="entry name" value="23S_rRNA_IVP_like"/>
    <property type="match status" value="1"/>
</dbReference>
<gene>
    <name evidence="1" type="ORF">METZ01_LOCUS213894</name>
</gene>
<dbReference type="Pfam" id="PF05635">
    <property type="entry name" value="23S_rRNA_IVP"/>
    <property type="match status" value="1"/>
</dbReference>
<proteinExistence type="predicted"/>
<organism evidence="1">
    <name type="scientific">marine metagenome</name>
    <dbReference type="NCBI Taxonomy" id="408172"/>
    <lineage>
        <taxon>unclassified sequences</taxon>
        <taxon>metagenomes</taxon>
        <taxon>ecological metagenomes</taxon>
    </lineage>
</organism>
<evidence type="ECO:0008006" key="2">
    <source>
        <dbReference type="Google" id="ProtNLM"/>
    </source>
</evidence>
<dbReference type="InterPro" id="IPR036583">
    <property type="entry name" value="23S_rRNA_IVS_sf"/>
</dbReference>
<sequence length="84" mass="9295">MTSQIRRSAVSIPSNIAEGAARHSDKEFLRFLYISLGSIAELETQIIISNNLKLIASSGTVLIELNEIKMMTLGLIKYVKSKID</sequence>